<dbReference type="SUPFAM" id="SSF54637">
    <property type="entry name" value="Thioesterase/thiol ester dehydrase-isomerase"/>
    <property type="match status" value="2"/>
</dbReference>
<dbReference type="GO" id="GO:0019171">
    <property type="term" value="F:(3R)-hydroxyacyl-[acyl-carrier-protein] dehydratase activity"/>
    <property type="evidence" value="ECO:0007669"/>
    <property type="project" value="TreeGrafter"/>
</dbReference>
<dbReference type="PANTHER" id="PTHR28152:SF1">
    <property type="entry name" value="HYDROXYACYL-THIOESTER DEHYDRATASE TYPE 2, MITOCHONDRIAL"/>
    <property type="match status" value="1"/>
</dbReference>
<dbReference type="EMBL" id="KZ084131">
    <property type="protein sequence ID" value="OSC99106.1"/>
    <property type="molecule type" value="Genomic_DNA"/>
</dbReference>
<dbReference type="InterPro" id="IPR029069">
    <property type="entry name" value="HotDog_dom_sf"/>
</dbReference>
<dbReference type="Gene3D" id="3.10.129.10">
    <property type="entry name" value="Hotdog Thioesterase"/>
    <property type="match status" value="2"/>
</dbReference>
<dbReference type="InterPro" id="IPR052741">
    <property type="entry name" value="Mitochondrial_HTD2"/>
</dbReference>
<proteinExistence type="predicted"/>
<dbReference type="InterPro" id="IPR039569">
    <property type="entry name" value="FAS1-like_DH_region"/>
</dbReference>
<organism evidence="2 3">
    <name type="scientific">Trametes coccinea (strain BRFM310)</name>
    <name type="common">Pycnoporus coccineus</name>
    <dbReference type="NCBI Taxonomy" id="1353009"/>
    <lineage>
        <taxon>Eukaryota</taxon>
        <taxon>Fungi</taxon>
        <taxon>Dikarya</taxon>
        <taxon>Basidiomycota</taxon>
        <taxon>Agaricomycotina</taxon>
        <taxon>Agaricomycetes</taxon>
        <taxon>Polyporales</taxon>
        <taxon>Polyporaceae</taxon>
        <taxon>Trametes</taxon>
    </lineage>
</organism>
<feature type="domain" description="FAS1-like dehydratase" evidence="1">
    <location>
        <begin position="94"/>
        <end position="146"/>
    </location>
</feature>
<name>A0A1Y2IDF6_TRAC3</name>
<dbReference type="GO" id="GO:0005739">
    <property type="term" value="C:mitochondrion"/>
    <property type="evidence" value="ECO:0007669"/>
    <property type="project" value="TreeGrafter"/>
</dbReference>
<keyword evidence="3" id="KW-1185">Reference proteome</keyword>
<evidence type="ECO:0000313" key="2">
    <source>
        <dbReference type="EMBL" id="OSC99106.1"/>
    </source>
</evidence>
<dbReference type="AlphaFoldDB" id="A0A1Y2IDF6"/>
<dbReference type="Pfam" id="PF13452">
    <property type="entry name" value="FAS1_DH_region"/>
    <property type="match status" value="1"/>
</dbReference>
<dbReference type="STRING" id="1353009.A0A1Y2IDF6"/>
<reference evidence="2 3" key="1">
    <citation type="journal article" date="2015" name="Biotechnol. Biofuels">
        <title>Enhanced degradation of softwood versus hardwood by the white-rot fungus Pycnoporus coccineus.</title>
        <authorList>
            <person name="Couturier M."/>
            <person name="Navarro D."/>
            <person name="Chevret D."/>
            <person name="Henrissat B."/>
            <person name="Piumi F."/>
            <person name="Ruiz-Duenas F.J."/>
            <person name="Martinez A.T."/>
            <person name="Grigoriev I.V."/>
            <person name="Riley R."/>
            <person name="Lipzen A."/>
            <person name="Berrin J.G."/>
            <person name="Master E.R."/>
            <person name="Rosso M.N."/>
        </authorList>
    </citation>
    <scope>NUCLEOTIDE SEQUENCE [LARGE SCALE GENOMIC DNA]</scope>
    <source>
        <strain evidence="2 3">BRFM310</strain>
    </source>
</reference>
<dbReference type="OrthoDB" id="3257538at2759"/>
<dbReference type="Proteomes" id="UP000193067">
    <property type="component" value="Unassembled WGS sequence"/>
</dbReference>
<accession>A0A1Y2IDF6</accession>
<dbReference type="PANTHER" id="PTHR28152">
    <property type="entry name" value="HYDROXYACYL-THIOESTER DEHYDRATASE TYPE 2, MITOCHONDRIAL"/>
    <property type="match status" value="1"/>
</dbReference>
<evidence type="ECO:0000313" key="3">
    <source>
        <dbReference type="Proteomes" id="UP000193067"/>
    </source>
</evidence>
<sequence>MAAEPTPSALPRIDDAALDRWIHADKQLTLHDTIRPEHLADLYITLPTRDGTAAGHGPSAPPLEGAPLGYGHHLVFFHPRNPERALRADGTDTDFCPPEPFVRRMWAGGRMEWKRPLCVGDRATARASIGAVTKKGFEKGTPMVFVAQKIAYGKRDSDEVCIEEERSHVYLAVAGNKRGVKQVTDLPVPDFTFEYLPTPTTLFRFSALTFNGHYIHLDREYAQKSEGYPERLVHGPLTALMLLDVTALHAPGVPFKSFEYRAVNPIVVNRPVRICGAREDNETMVVWAEETSSRIVGMTGRITFSIP</sequence>
<evidence type="ECO:0000259" key="1">
    <source>
        <dbReference type="Pfam" id="PF13452"/>
    </source>
</evidence>
<gene>
    <name evidence="2" type="ORF">PYCCODRAFT_1447069</name>
</gene>
<protein>
    <recommendedName>
        <fullName evidence="1">FAS1-like dehydratase domain-containing protein</fullName>
    </recommendedName>
</protein>